<evidence type="ECO:0000256" key="4">
    <source>
        <dbReference type="ARBA" id="ARBA00022833"/>
    </source>
</evidence>
<feature type="domain" description="Cas12f1-like TNB" evidence="9">
    <location>
        <begin position="304"/>
        <end position="371"/>
    </location>
</feature>
<evidence type="ECO:0000259" key="8">
    <source>
        <dbReference type="Pfam" id="PF01385"/>
    </source>
</evidence>
<dbReference type="GO" id="GO:0046872">
    <property type="term" value="F:metal ion binding"/>
    <property type="evidence" value="ECO:0007669"/>
    <property type="project" value="UniProtKB-KW"/>
</dbReference>
<keyword evidence="5" id="KW-0238">DNA-binding</keyword>
<dbReference type="RefSeq" id="WP_006294526.1">
    <property type="nucleotide sequence ID" value="NZ_ABXB03000002.1"/>
</dbReference>
<dbReference type="eggNOG" id="COG0675">
    <property type="taxonomic scope" value="Bacteria"/>
</dbReference>
<dbReference type="GO" id="GO:0003677">
    <property type="term" value="F:DNA binding"/>
    <property type="evidence" value="ECO:0007669"/>
    <property type="project" value="UniProtKB-KW"/>
</dbReference>
<evidence type="ECO:0000259" key="10">
    <source>
        <dbReference type="Pfam" id="PF12323"/>
    </source>
</evidence>
<dbReference type="EMBL" id="JGYW01000009">
    <property type="protein sequence ID" value="KFI57692.1"/>
    <property type="molecule type" value="Genomic_DNA"/>
</dbReference>
<dbReference type="InterPro" id="IPR001959">
    <property type="entry name" value="Transposase"/>
</dbReference>
<proteinExistence type="inferred from homology"/>
<evidence type="ECO:0000313" key="12">
    <source>
        <dbReference type="EMBL" id="KFI57692.1"/>
    </source>
</evidence>
<keyword evidence="2" id="KW-0815">Transposition</keyword>
<accession>D1NTD6</accession>
<feature type="compositionally biased region" description="Polar residues" evidence="7">
    <location>
        <begin position="391"/>
        <end position="400"/>
    </location>
</feature>
<evidence type="ECO:0000256" key="5">
    <source>
        <dbReference type="ARBA" id="ARBA00023125"/>
    </source>
</evidence>
<keyword evidence="6" id="KW-0233">DNA recombination</keyword>
<reference evidence="11 13" key="1">
    <citation type="submission" date="2009-11" db="EMBL/GenBank/DDBJ databases">
        <authorList>
            <person name="Weinstock G."/>
            <person name="Sodergren E."/>
            <person name="Clifton S."/>
            <person name="Fulton L."/>
            <person name="Fulton B."/>
            <person name="Courtney L."/>
            <person name="Fronick C."/>
            <person name="Harrison M."/>
            <person name="Strong C."/>
            <person name="Farmer C."/>
            <person name="Delahaunty K."/>
            <person name="Markovic C."/>
            <person name="Hall O."/>
            <person name="Minx P."/>
            <person name="Tomlinson C."/>
            <person name="Mitreva M."/>
            <person name="Nelson J."/>
            <person name="Hou S."/>
            <person name="Wollam A."/>
            <person name="Pepin K.H."/>
            <person name="Johnson M."/>
            <person name="Bhonagiri V."/>
            <person name="Nash W.E."/>
            <person name="Warren W."/>
            <person name="Chinwalla A."/>
            <person name="Mardis E.R."/>
            <person name="Wilson R.K."/>
        </authorList>
    </citation>
    <scope>NUCLEOTIDE SEQUENCE [LARGE SCALE GENOMIC DNA]</scope>
    <source>
        <strain evidence="11 13">DSM 20093</strain>
    </source>
</reference>
<dbReference type="GO" id="GO:0006310">
    <property type="term" value="P:DNA recombination"/>
    <property type="evidence" value="ECO:0007669"/>
    <property type="project" value="UniProtKB-KW"/>
</dbReference>
<dbReference type="NCBIfam" id="NF040570">
    <property type="entry name" value="guided_TnpB"/>
    <property type="match status" value="1"/>
</dbReference>
<dbReference type="Pfam" id="PF07282">
    <property type="entry name" value="Cas12f1-like_TNB"/>
    <property type="match status" value="1"/>
</dbReference>
<dbReference type="Pfam" id="PF01385">
    <property type="entry name" value="OrfB_IS605"/>
    <property type="match status" value="1"/>
</dbReference>
<evidence type="ECO:0000259" key="9">
    <source>
        <dbReference type="Pfam" id="PF07282"/>
    </source>
</evidence>
<reference evidence="12 14" key="2">
    <citation type="submission" date="2014-03" db="EMBL/GenBank/DDBJ databases">
        <title>Genomics of Bifidobacteria.</title>
        <authorList>
            <person name="Ventura M."/>
            <person name="Milani C."/>
            <person name="Lugli G.A."/>
        </authorList>
    </citation>
    <scope>NUCLEOTIDE SEQUENCE [LARGE SCALE GENOMIC DNA]</scope>
    <source>
        <strain evidence="12 14">LMG 11596</strain>
    </source>
</reference>
<organism evidence="11 13">
    <name type="scientific">Bifidobacterium gallicum DSM 20093 = LMG 11596</name>
    <dbReference type="NCBI Taxonomy" id="561180"/>
    <lineage>
        <taxon>Bacteria</taxon>
        <taxon>Bacillati</taxon>
        <taxon>Actinomycetota</taxon>
        <taxon>Actinomycetes</taxon>
        <taxon>Bifidobacteriales</taxon>
        <taxon>Bifidobacteriaceae</taxon>
        <taxon>Bifidobacterium</taxon>
    </lineage>
</organism>
<dbReference type="InterPro" id="IPR053470">
    <property type="entry name" value="RNA-guided_DNA_endonuclease"/>
</dbReference>
<sequence length="429" mass="47222">MLRAVKVALDPTPRQARQLESHAGAARFAYNAALTHVRRQIGGFIGGLDFSYYALRRWWNEWKGELAPWWPQNGKEAYNTGLEALGAALSNWKKSKDGKRKGRRVGFPKYKSKSGSAPKVAFTTGFKQPSACDPNSVRLPRIGRVHTMENVAGRVGAGHVTRITVSHHAGRWMAALTVDDTAMAQAAPKPSRRWVGVDLGVRTLATLSDGTVIANPRNTKRGERRLRHASRALSRKTVGSARWRKAKRKVQRVHAHMADSRMDALNKLTHMLATRYSDICIEDLNVAGMVRNRSLAKAVSDCGFAELRRQLAYKTVRHGSRLHVIDRYHPSSKTCSACGAVKAKLSLAERTYACAECGLVLDRDLNAAVNIERYAARSAREALNARGTDTRPATASSGRQTVMKREPSSPPGVRLGAGSRKAPMSTRTN</sequence>
<evidence type="ECO:0000256" key="7">
    <source>
        <dbReference type="SAM" id="MobiDB-lite"/>
    </source>
</evidence>
<dbReference type="STRING" id="561180.BIFGAL_03093"/>
<dbReference type="GO" id="GO:0032196">
    <property type="term" value="P:transposition"/>
    <property type="evidence" value="ECO:0007669"/>
    <property type="project" value="UniProtKB-KW"/>
</dbReference>
<evidence type="ECO:0000256" key="6">
    <source>
        <dbReference type="ARBA" id="ARBA00023172"/>
    </source>
</evidence>
<feature type="domain" description="Transposase putative helix-turn-helix" evidence="10">
    <location>
        <begin position="1"/>
        <end position="37"/>
    </location>
</feature>
<name>D1NTD6_9BIFI</name>
<dbReference type="EMBL" id="ABXB03000002">
    <property type="protein sequence ID" value="EFA22990.1"/>
    <property type="molecule type" value="Genomic_DNA"/>
</dbReference>
<feature type="region of interest" description="Disordered" evidence="7">
    <location>
        <begin position="381"/>
        <end position="429"/>
    </location>
</feature>
<dbReference type="NCBIfam" id="NF038280">
    <property type="entry name" value="IS607_TnpB"/>
    <property type="match status" value="1"/>
</dbReference>
<comment type="similarity">
    <text evidence="1">In the C-terminal section; belongs to the transposase 35 family.</text>
</comment>
<keyword evidence="3" id="KW-0479">Metal-binding</keyword>
<evidence type="ECO:0000313" key="13">
    <source>
        <dbReference type="Proteomes" id="UP000003656"/>
    </source>
</evidence>
<comment type="caution">
    <text evidence="11">The sequence shown here is derived from an EMBL/GenBank/DDBJ whole genome shotgun (WGS) entry which is preliminary data.</text>
</comment>
<feature type="region of interest" description="Disordered" evidence="7">
    <location>
        <begin position="95"/>
        <end position="117"/>
    </location>
</feature>
<feature type="domain" description="Probable transposase IS891/IS1136/IS1341" evidence="8">
    <location>
        <begin position="186"/>
        <end position="292"/>
    </location>
</feature>
<dbReference type="Proteomes" id="UP000003656">
    <property type="component" value="Unassembled WGS sequence"/>
</dbReference>
<evidence type="ECO:0000313" key="11">
    <source>
        <dbReference type="EMBL" id="EFA22990.1"/>
    </source>
</evidence>
<evidence type="ECO:0000256" key="2">
    <source>
        <dbReference type="ARBA" id="ARBA00022578"/>
    </source>
</evidence>
<protein>
    <submittedName>
        <fullName evidence="11 12">Transposase</fullName>
    </submittedName>
</protein>
<feature type="compositionally biased region" description="Basic residues" evidence="7">
    <location>
        <begin position="96"/>
        <end position="112"/>
    </location>
</feature>
<dbReference type="InterPro" id="IPR010095">
    <property type="entry name" value="Cas12f1-like_TNB"/>
</dbReference>
<dbReference type="Proteomes" id="UP000029074">
    <property type="component" value="Unassembled WGS sequence"/>
</dbReference>
<dbReference type="Pfam" id="PF12323">
    <property type="entry name" value="HTH_OrfB_IS605"/>
    <property type="match status" value="1"/>
</dbReference>
<dbReference type="OrthoDB" id="6230307at2"/>
<dbReference type="AlphaFoldDB" id="D1NTD6"/>
<dbReference type="InterPro" id="IPR021027">
    <property type="entry name" value="Transposase_put_HTH"/>
</dbReference>
<evidence type="ECO:0000313" key="14">
    <source>
        <dbReference type="Proteomes" id="UP000029074"/>
    </source>
</evidence>
<evidence type="ECO:0000256" key="3">
    <source>
        <dbReference type="ARBA" id="ARBA00022723"/>
    </source>
</evidence>
<gene>
    <name evidence="12" type="ORF">BGLCM_1382</name>
    <name evidence="11" type="ORF">BIFGAL_03093</name>
</gene>
<keyword evidence="4" id="KW-0862">Zinc</keyword>
<evidence type="ECO:0000256" key="1">
    <source>
        <dbReference type="ARBA" id="ARBA00008761"/>
    </source>
</evidence>
<keyword evidence="14" id="KW-1185">Reference proteome</keyword>